<dbReference type="PROSITE" id="PS50977">
    <property type="entry name" value="HTH_TETR_2"/>
    <property type="match status" value="1"/>
</dbReference>
<dbReference type="Proteomes" id="UP001160625">
    <property type="component" value="Unassembled WGS sequence"/>
</dbReference>
<evidence type="ECO:0000313" key="6">
    <source>
        <dbReference type="EMBL" id="MDH7637654.1"/>
    </source>
</evidence>
<evidence type="ECO:0000256" key="2">
    <source>
        <dbReference type="ARBA" id="ARBA00023125"/>
    </source>
</evidence>
<evidence type="ECO:0000256" key="1">
    <source>
        <dbReference type="ARBA" id="ARBA00023015"/>
    </source>
</evidence>
<dbReference type="PANTHER" id="PTHR30055">
    <property type="entry name" value="HTH-TYPE TRANSCRIPTIONAL REGULATOR RUTR"/>
    <property type="match status" value="1"/>
</dbReference>
<comment type="caution">
    <text evidence="6">The sequence shown here is derived from an EMBL/GenBank/DDBJ whole genome shotgun (WGS) entry which is preliminary data.</text>
</comment>
<dbReference type="PROSITE" id="PS01081">
    <property type="entry name" value="HTH_TETR_1"/>
    <property type="match status" value="1"/>
</dbReference>
<evidence type="ECO:0000259" key="5">
    <source>
        <dbReference type="PROSITE" id="PS50977"/>
    </source>
</evidence>
<dbReference type="Gene3D" id="1.10.357.10">
    <property type="entry name" value="Tetracycline Repressor, domain 2"/>
    <property type="match status" value="1"/>
</dbReference>
<dbReference type="EMBL" id="JARYGZ010000001">
    <property type="protein sequence ID" value="MDH7637654.1"/>
    <property type="molecule type" value="Genomic_DNA"/>
</dbReference>
<evidence type="ECO:0000256" key="3">
    <source>
        <dbReference type="ARBA" id="ARBA00023163"/>
    </source>
</evidence>
<dbReference type="InterPro" id="IPR001647">
    <property type="entry name" value="HTH_TetR"/>
</dbReference>
<reference evidence="6" key="1">
    <citation type="submission" date="2023-04" db="EMBL/GenBank/DDBJ databases">
        <title>Sphingomonas sp. MAHUQ-71 isolated from rice field.</title>
        <authorList>
            <person name="Huq M.A."/>
        </authorList>
    </citation>
    <scope>NUCLEOTIDE SEQUENCE</scope>
    <source>
        <strain evidence="6">MAHUQ-71</strain>
    </source>
</reference>
<dbReference type="InterPro" id="IPR041347">
    <property type="entry name" value="MftR_C"/>
</dbReference>
<keyword evidence="3" id="KW-0804">Transcription</keyword>
<dbReference type="InterPro" id="IPR023772">
    <property type="entry name" value="DNA-bd_HTH_TetR-type_CS"/>
</dbReference>
<dbReference type="Pfam" id="PF17754">
    <property type="entry name" value="TetR_C_14"/>
    <property type="match status" value="1"/>
</dbReference>
<protein>
    <submittedName>
        <fullName evidence="6">TetR family transcriptional regulator</fullName>
    </submittedName>
</protein>
<dbReference type="RefSeq" id="WP_281042997.1">
    <property type="nucleotide sequence ID" value="NZ_JARYGZ010000001.1"/>
</dbReference>
<dbReference type="PRINTS" id="PR00455">
    <property type="entry name" value="HTHTETR"/>
</dbReference>
<feature type="domain" description="HTH tetR-type" evidence="5">
    <location>
        <begin position="4"/>
        <end position="64"/>
    </location>
</feature>
<keyword evidence="7" id="KW-1185">Reference proteome</keyword>
<dbReference type="SUPFAM" id="SSF46689">
    <property type="entry name" value="Homeodomain-like"/>
    <property type="match status" value="1"/>
</dbReference>
<organism evidence="6 7">
    <name type="scientific">Sphingomonas oryzagri</name>
    <dbReference type="NCBI Taxonomy" id="3042314"/>
    <lineage>
        <taxon>Bacteria</taxon>
        <taxon>Pseudomonadati</taxon>
        <taxon>Pseudomonadota</taxon>
        <taxon>Alphaproteobacteria</taxon>
        <taxon>Sphingomonadales</taxon>
        <taxon>Sphingomonadaceae</taxon>
        <taxon>Sphingomonas</taxon>
    </lineage>
</organism>
<dbReference type="InterPro" id="IPR009057">
    <property type="entry name" value="Homeodomain-like_sf"/>
</dbReference>
<keyword evidence="2 4" id="KW-0238">DNA-binding</keyword>
<feature type="DNA-binding region" description="H-T-H motif" evidence="4">
    <location>
        <begin position="27"/>
        <end position="46"/>
    </location>
</feature>
<evidence type="ECO:0000256" key="4">
    <source>
        <dbReference type="PROSITE-ProRule" id="PRU00335"/>
    </source>
</evidence>
<dbReference type="Pfam" id="PF00440">
    <property type="entry name" value="TetR_N"/>
    <property type="match status" value="1"/>
</dbReference>
<dbReference type="InterPro" id="IPR050109">
    <property type="entry name" value="HTH-type_TetR-like_transc_reg"/>
</dbReference>
<keyword evidence="1" id="KW-0805">Transcription regulation</keyword>
<sequence length="181" mass="19712">MSKGDVRRRLQEAALALFQERGYDGTTATEIAARVGVTERTFFRYFASKRDVLFDEDALHEGLSAAIAEASDGLSPMALLRRAFVSLIPLLERNRPLSEPARAIIAVTPVLQERYLAKAAATSMLLAEALRMRGVDQDVATLAAASGMGVIGQAMESWFNDPSAGLGQHLDRAFQAWSRLS</sequence>
<dbReference type="PANTHER" id="PTHR30055:SF238">
    <property type="entry name" value="MYCOFACTOCIN BIOSYNTHESIS TRANSCRIPTIONAL REGULATOR MFTR-RELATED"/>
    <property type="match status" value="1"/>
</dbReference>
<name>A0ABT6MYV3_9SPHN</name>
<gene>
    <name evidence="6" type="ORF">QGN17_02820</name>
</gene>
<accession>A0ABT6MYV3</accession>
<evidence type="ECO:0000313" key="7">
    <source>
        <dbReference type="Proteomes" id="UP001160625"/>
    </source>
</evidence>
<proteinExistence type="predicted"/>